<keyword evidence="4" id="KW-1185">Reference proteome</keyword>
<evidence type="ECO:0000256" key="2">
    <source>
        <dbReference type="SAM" id="SignalP"/>
    </source>
</evidence>
<proteinExistence type="predicted"/>
<evidence type="ECO:0000313" key="3">
    <source>
        <dbReference type="EMBL" id="CZF85765.1"/>
    </source>
</evidence>
<evidence type="ECO:0008006" key="5">
    <source>
        <dbReference type="Google" id="ProtNLM"/>
    </source>
</evidence>
<dbReference type="RefSeq" id="WP_062713123.1">
    <property type="nucleotide sequence ID" value="NZ_CAWRCI010000043.1"/>
</dbReference>
<accession>A0A128FGZ6</accession>
<evidence type="ECO:0000256" key="1">
    <source>
        <dbReference type="ARBA" id="ARBA00022729"/>
    </source>
</evidence>
<name>A0A128FGZ6_9GAMM</name>
<dbReference type="Proteomes" id="UP000073601">
    <property type="component" value="Unassembled WGS sequence"/>
</dbReference>
<organism evidence="3 4">
    <name type="scientific">Grimontia marina</name>
    <dbReference type="NCBI Taxonomy" id="646534"/>
    <lineage>
        <taxon>Bacteria</taxon>
        <taxon>Pseudomonadati</taxon>
        <taxon>Pseudomonadota</taxon>
        <taxon>Gammaproteobacteria</taxon>
        <taxon>Vibrionales</taxon>
        <taxon>Vibrionaceae</taxon>
        <taxon>Grimontia</taxon>
    </lineage>
</organism>
<keyword evidence="1 2" id="KW-0732">Signal</keyword>
<dbReference type="AlphaFoldDB" id="A0A128FGZ6"/>
<feature type="signal peptide" evidence="2">
    <location>
        <begin position="1"/>
        <end position="25"/>
    </location>
</feature>
<dbReference type="EMBL" id="FIZY01000043">
    <property type="protein sequence ID" value="CZF85765.1"/>
    <property type="molecule type" value="Genomic_DNA"/>
</dbReference>
<dbReference type="OrthoDB" id="5592350at2"/>
<dbReference type="Pfam" id="PF10807">
    <property type="entry name" value="DUF2541"/>
    <property type="match status" value="1"/>
</dbReference>
<evidence type="ECO:0000313" key="4">
    <source>
        <dbReference type="Proteomes" id="UP000073601"/>
    </source>
</evidence>
<sequence length="127" mass="14424">MKMKSWFSVVCLSLGLLGASATVHADDDITLGRTIVFENTDYGAPIPLLVCRCVDAIQVKADRDMYLRKVVATFKNGDTKTFRFYRNIKEDDTTDWRELPYKRCVKKLEVFGESKNSSAGVRVYGRT</sequence>
<reference evidence="4" key="1">
    <citation type="submission" date="2016-02" db="EMBL/GenBank/DDBJ databases">
        <authorList>
            <person name="Rodrigo-Torres Lidia"/>
            <person name="Arahal R.David."/>
        </authorList>
    </citation>
    <scope>NUCLEOTIDE SEQUENCE [LARGE SCALE GENOMIC DNA]</scope>
    <source>
        <strain evidence="4">CECT 8713</strain>
    </source>
</reference>
<dbReference type="InterPro" id="IPR020240">
    <property type="entry name" value="UPF0412_YaaI"/>
</dbReference>
<gene>
    <name evidence="3" type="ORF">GMA8713_03798</name>
</gene>
<feature type="chain" id="PRO_5007282470" description="DUF2541 domain-containing protein" evidence="2">
    <location>
        <begin position="26"/>
        <end position="127"/>
    </location>
</feature>
<protein>
    <recommendedName>
        <fullName evidence="5">DUF2541 domain-containing protein</fullName>
    </recommendedName>
</protein>